<dbReference type="RefSeq" id="XP_056689639.1">
    <property type="nucleotide sequence ID" value="XM_056833661.1"/>
</dbReference>
<keyword evidence="1" id="KW-1185">Reference proteome</keyword>
<proteinExistence type="predicted"/>
<protein>
    <submittedName>
        <fullName evidence="2">Uncharacterized protein</fullName>
    </submittedName>
</protein>
<accession>A0ABM3R208</accession>
<dbReference type="GeneID" id="130464199"/>
<sequence>MLSMLLGRQIYRNPRPSALSFGSHGYATSCGASYDELMKLIEELDRVVTFRWIGLYCTVSVLMDEQDDQSESENALLSMEEVIEGGLGRMNYTKMQQYILASIPSIFYISSNHLSVYL</sequence>
<organism evidence="1 2">
    <name type="scientific">Spinacia oleracea</name>
    <name type="common">Spinach</name>
    <dbReference type="NCBI Taxonomy" id="3562"/>
    <lineage>
        <taxon>Eukaryota</taxon>
        <taxon>Viridiplantae</taxon>
        <taxon>Streptophyta</taxon>
        <taxon>Embryophyta</taxon>
        <taxon>Tracheophyta</taxon>
        <taxon>Spermatophyta</taxon>
        <taxon>Magnoliopsida</taxon>
        <taxon>eudicotyledons</taxon>
        <taxon>Gunneridae</taxon>
        <taxon>Pentapetalae</taxon>
        <taxon>Caryophyllales</taxon>
        <taxon>Chenopodiaceae</taxon>
        <taxon>Chenopodioideae</taxon>
        <taxon>Anserineae</taxon>
        <taxon>Spinacia</taxon>
    </lineage>
</organism>
<gene>
    <name evidence="2" type="primary">LOC130464199</name>
</gene>
<reference evidence="1" key="1">
    <citation type="journal article" date="2021" name="Nat. Commun.">
        <title>Genomic analyses provide insights into spinach domestication and the genetic basis of agronomic traits.</title>
        <authorList>
            <person name="Cai X."/>
            <person name="Sun X."/>
            <person name="Xu C."/>
            <person name="Sun H."/>
            <person name="Wang X."/>
            <person name="Ge C."/>
            <person name="Zhang Z."/>
            <person name="Wang Q."/>
            <person name="Fei Z."/>
            <person name="Jiao C."/>
            <person name="Wang Q."/>
        </authorList>
    </citation>
    <scope>NUCLEOTIDE SEQUENCE [LARGE SCALE GENOMIC DNA]</scope>
    <source>
        <strain evidence="1">cv. Varoflay</strain>
    </source>
</reference>
<name>A0ABM3R208_SPIOL</name>
<evidence type="ECO:0000313" key="1">
    <source>
        <dbReference type="Proteomes" id="UP000813463"/>
    </source>
</evidence>
<dbReference type="Proteomes" id="UP000813463">
    <property type="component" value="Chromosome 6"/>
</dbReference>
<reference evidence="2" key="2">
    <citation type="submission" date="2025-08" db="UniProtKB">
        <authorList>
            <consortium name="RefSeq"/>
        </authorList>
    </citation>
    <scope>IDENTIFICATION</scope>
    <source>
        <tissue evidence="2">Leaf</tissue>
    </source>
</reference>
<evidence type="ECO:0000313" key="2">
    <source>
        <dbReference type="RefSeq" id="XP_056689639.1"/>
    </source>
</evidence>